<evidence type="ECO:0000259" key="2">
    <source>
        <dbReference type="SMART" id="SM00198"/>
    </source>
</evidence>
<gene>
    <name evidence="3" type="ORF">FOL47_000104</name>
</gene>
<evidence type="ECO:0000313" key="4">
    <source>
        <dbReference type="Proteomes" id="UP000591131"/>
    </source>
</evidence>
<keyword evidence="1" id="KW-0472">Membrane</keyword>
<dbReference type="SUPFAM" id="SSF55797">
    <property type="entry name" value="PR-1-like"/>
    <property type="match status" value="1"/>
</dbReference>
<feature type="domain" description="SCP" evidence="2">
    <location>
        <begin position="229"/>
        <end position="376"/>
    </location>
</feature>
<dbReference type="Pfam" id="PF00188">
    <property type="entry name" value="CAP"/>
    <property type="match status" value="1"/>
</dbReference>
<sequence>MSTARSYFDIKQNYPFYAAYHMNKWNKVIHMICVPIIYWTSLFLIRRYTPALYEGITLATLVHAFYLLSFWYMDWPAAFLYTPIMMALYLISANLPLKYTPQVWFIFCTAWILQFIGHGFLERRRPALVDNFFQSIHAAVFFVWLQIMFRAGYKPDLDDELVLLTQKELERAGLENSAEQKKADSHHSPWANVGSNGLGWTCVTATGGRLAWMEERSCCEIDGSFEEAEGSEGWVKDHNYFRCLHGADPVQWSTELEANAKQWAAYLAEKGGSLEHSDTYGAAPYAGENLAMGYGAAPAVCNGSSSTNTDFNQHCAVWLWYNEYNEYMKGHCNEWTDISGIGHFTAMIWKGINRIGCANASNYYVCKYGHTDCMTEDPNGAKYGGANCWEGVPSKLANFNKGLCPLDGTCVGCRVDQLENDAEARREQCGAGPLEEQAWDRSNPTPSAAKALSVLVMVYVGVIMQALPNHPFAL</sequence>
<dbReference type="PANTHER" id="PTHR28026">
    <property type="entry name" value="DUF962 DOMAIN PROTEIN (AFU_ORTHOLOGUE AFUA_8G05310)"/>
    <property type="match status" value="1"/>
</dbReference>
<keyword evidence="1" id="KW-1133">Transmembrane helix</keyword>
<dbReference type="SMART" id="SM00198">
    <property type="entry name" value="SCP"/>
    <property type="match status" value="1"/>
</dbReference>
<organism evidence="3 4">
    <name type="scientific">Perkinsus chesapeaki</name>
    <name type="common">Clam parasite</name>
    <name type="synonym">Perkinsus andrewsi</name>
    <dbReference type="NCBI Taxonomy" id="330153"/>
    <lineage>
        <taxon>Eukaryota</taxon>
        <taxon>Sar</taxon>
        <taxon>Alveolata</taxon>
        <taxon>Perkinsozoa</taxon>
        <taxon>Perkinsea</taxon>
        <taxon>Perkinsida</taxon>
        <taxon>Perkinsidae</taxon>
        <taxon>Perkinsus</taxon>
    </lineage>
</organism>
<dbReference type="GO" id="GO:0005783">
    <property type="term" value="C:endoplasmic reticulum"/>
    <property type="evidence" value="ECO:0007669"/>
    <property type="project" value="TreeGrafter"/>
</dbReference>
<dbReference type="InterPro" id="IPR035940">
    <property type="entry name" value="CAP_sf"/>
</dbReference>
<comment type="caution">
    <text evidence="3">The sequence shown here is derived from an EMBL/GenBank/DDBJ whole genome shotgun (WGS) entry which is preliminary data.</text>
</comment>
<evidence type="ECO:0000256" key="1">
    <source>
        <dbReference type="SAM" id="Phobius"/>
    </source>
</evidence>
<keyword evidence="4" id="KW-1185">Reference proteome</keyword>
<feature type="transmembrane region" description="Helical" evidence="1">
    <location>
        <begin position="52"/>
        <end position="72"/>
    </location>
</feature>
<keyword evidence="1" id="KW-0812">Transmembrane</keyword>
<feature type="transmembrane region" description="Helical" evidence="1">
    <location>
        <begin position="103"/>
        <end position="120"/>
    </location>
</feature>
<name>A0A7J6N1X1_PERCH</name>
<dbReference type="AlphaFoldDB" id="A0A7J6N1X1"/>
<reference evidence="3 4" key="1">
    <citation type="submission" date="2020-04" db="EMBL/GenBank/DDBJ databases">
        <title>Perkinsus chesapeaki whole genome sequence.</title>
        <authorList>
            <person name="Bogema D.R."/>
        </authorList>
    </citation>
    <scope>NUCLEOTIDE SEQUENCE [LARGE SCALE GENOMIC DNA]</scope>
    <source>
        <strain evidence="3">ATCC PRA-425</strain>
    </source>
</reference>
<dbReference type="GO" id="GO:0046521">
    <property type="term" value="P:sphingoid catabolic process"/>
    <property type="evidence" value="ECO:0007669"/>
    <property type="project" value="TreeGrafter"/>
</dbReference>
<protein>
    <recommendedName>
        <fullName evidence="2">SCP domain-containing protein</fullName>
    </recommendedName>
</protein>
<dbReference type="Proteomes" id="UP000591131">
    <property type="component" value="Unassembled WGS sequence"/>
</dbReference>
<dbReference type="EMBL" id="JAAPAO010000010">
    <property type="protein sequence ID" value="KAF4677644.1"/>
    <property type="molecule type" value="Genomic_DNA"/>
</dbReference>
<dbReference type="InterPro" id="IPR001283">
    <property type="entry name" value="CRISP-related"/>
</dbReference>
<dbReference type="Gene3D" id="3.40.33.10">
    <property type="entry name" value="CAP"/>
    <property type="match status" value="1"/>
</dbReference>
<proteinExistence type="predicted"/>
<evidence type="ECO:0000313" key="3">
    <source>
        <dbReference type="EMBL" id="KAF4677644.1"/>
    </source>
</evidence>
<dbReference type="Pfam" id="PF06127">
    <property type="entry name" value="Mpo1-like"/>
    <property type="match status" value="1"/>
</dbReference>
<dbReference type="InterPro" id="IPR014044">
    <property type="entry name" value="CAP_dom"/>
</dbReference>
<feature type="transmembrane region" description="Helical" evidence="1">
    <location>
        <begin position="28"/>
        <end position="45"/>
    </location>
</feature>
<feature type="transmembrane region" description="Helical" evidence="1">
    <location>
        <begin position="78"/>
        <end position="96"/>
    </location>
</feature>
<dbReference type="OrthoDB" id="337038at2759"/>
<dbReference type="PRINTS" id="PR00837">
    <property type="entry name" value="V5TPXLIKE"/>
</dbReference>
<dbReference type="InterPro" id="IPR009305">
    <property type="entry name" value="Mpo1-like"/>
</dbReference>
<accession>A0A7J6N1X1</accession>
<dbReference type="GO" id="GO:0016020">
    <property type="term" value="C:membrane"/>
    <property type="evidence" value="ECO:0007669"/>
    <property type="project" value="GOC"/>
</dbReference>
<dbReference type="PANTHER" id="PTHR28026:SF9">
    <property type="entry name" value="2-HYDROXY-PALMITIC ACID DIOXYGENASE MPO1"/>
    <property type="match status" value="1"/>
</dbReference>